<evidence type="ECO:0000313" key="4">
    <source>
        <dbReference type="Ensembl" id="ENSLOCP00000011800.1"/>
    </source>
</evidence>
<evidence type="ECO:0000259" key="3">
    <source>
        <dbReference type="PROSITE" id="PS50835"/>
    </source>
</evidence>
<evidence type="ECO:0000313" key="5">
    <source>
        <dbReference type="Proteomes" id="UP000018468"/>
    </source>
</evidence>
<proteinExistence type="predicted"/>
<feature type="region of interest" description="Disordered" evidence="1">
    <location>
        <begin position="353"/>
        <end position="536"/>
    </location>
</feature>
<feature type="compositionally biased region" description="Low complexity" evidence="1">
    <location>
        <begin position="376"/>
        <end position="393"/>
    </location>
</feature>
<feature type="chain" id="PRO_5004866668" evidence="2">
    <location>
        <begin position="21"/>
        <end position="536"/>
    </location>
</feature>
<dbReference type="Gene3D" id="2.60.40.10">
    <property type="entry name" value="Immunoglobulins"/>
    <property type="match status" value="1"/>
</dbReference>
<reference evidence="5" key="1">
    <citation type="submission" date="2011-12" db="EMBL/GenBank/DDBJ databases">
        <title>The Draft Genome of Lepisosteus oculatus.</title>
        <authorList>
            <consortium name="The Broad Institute Genome Assembly &amp; Analysis Group"/>
            <consortium name="Computational R&amp;D Group"/>
            <consortium name="and Sequencing Platform"/>
            <person name="Di Palma F."/>
            <person name="Alfoldi J."/>
            <person name="Johnson J."/>
            <person name="Berlin A."/>
            <person name="Gnerre S."/>
            <person name="Jaffe D."/>
            <person name="MacCallum I."/>
            <person name="Young S."/>
            <person name="Walker B.J."/>
            <person name="Lander E.S."/>
            <person name="Lindblad-Toh K."/>
        </authorList>
    </citation>
    <scope>NUCLEOTIDE SEQUENCE [LARGE SCALE GENOMIC DNA]</scope>
</reference>
<accession>W5MTU1</accession>
<dbReference type="PANTHER" id="PTHR15923">
    <property type="entry name" value="TRANSMEMBRANE AND IMMUNOGLOBULIN DOMAIN-CONTAINING PROTEIN"/>
    <property type="match status" value="1"/>
</dbReference>
<dbReference type="InterPro" id="IPR013783">
    <property type="entry name" value="Ig-like_fold"/>
</dbReference>
<reference evidence="4" key="3">
    <citation type="submission" date="2025-09" db="UniProtKB">
        <authorList>
            <consortium name="Ensembl"/>
        </authorList>
    </citation>
    <scope>IDENTIFICATION</scope>
</reference>
<feature type="signal peptide" evidence="2">
    <location>
        <begin position="1"/>
        <end position="20"/>
    </location>
</feature>
<dbReference type="GeneTree" id="ENSGT00950000183058"/>
<evidence type="ECO:0000256" key="2">
    <source>
        <dbReference type="SAM" id="SignalP"/>
    </source>
</evidence>
<reference evidence="4" key="2">
    <citation type="submission" date="2025-08" db="UniProtKB">
        <authorList>
            <consortium name="Ensembl"/>
        </authorList>
    </citation>
    <scope>IDENTIFICATION</scope>
</reference>
<keyword evidence="5" id="KW-1185">Reference proteome</keyword>
<sequence length="536" mass="59551">LWSVIFLRLLILFLCRRVSSLQVTVPETSRSITLFASVILRCDYSTSANPQDVVVTWRYKSFCKDPILDYYSTSYQAALSLGQDPSNDCQDSQRTVRIVIQKKGTNEPILGSEYTQRKITIQNQANLVISEVMWWDNGVYICTVDAPGDTTGDPDKDVKLIVYVFINPPMLVVIGLRSNLIIISLCYCSRSPVACNCSVNCNAGWSCCSSSSACPEKAVMRYRMVKDAQKAMSQWGYGQPVYAPLGSNTSSNLQPLLYTDYGQKQNIPLNAMPPPLPQPLHPVGGPNPVLDYIENQVRGMERGTPIMPLQQQPQPPPQFMPQPMVYMQGPPSMLSSLNEQGVRELDRRVIQLPPPLVGRMSSSDSSRRTPLGPGSRGRYSGRSSGSSAAAGRGQFRPGASRKPWRRRDDSPPRRGASRSYSDESDLDERRRPGGGSRHRGSGLRTRSRDDLMEPPRRPLRRERSHSPPARRGSWSSEDGGSRRGARSRGKGAGLWPEKPPSYTSIEFQPGRTRNGGPPNNDRFSERSSRSGRSVVI</sequence>
<dbReference type="InterPro" id="IPR051874">
    <property type="entry name" value="Ig-like_domain-LISCH7"/>
</dbReference>
<dbReference type="SUPFAM" id="SSF48726">
    <property type="entry name" value="Immunoglobulin"/>
    <property type="match status" value="1"/>
</dbReference>
<dbReference type="InterPro" id="IPR007110">
    <property type="entry name" value="Ig-like_dom"/>
</dbReference>
<dbReference type="EMBL" id="AHAT01003511">
    <property type="status" value="NOT_ANNOTATED_CDS"/>
    <property type="molecule type" value="Genomic_DNA"/>
</dbReference>
<protein>
    <submittedName>
        <fullName evidence="4">Immunoglobulin-like domain containing receptor 1a</fullName>
    </submittedName>
</protein>
<dbReference type="AlphaFoldDB" id="W5MTU1"/>
<dbReference type="Ensembl" id="ENSLOCT00000011818.1">
    <property type="protein sequence ID" value="ENSLOCP00000011800.1"/>
    <property type="gene ID" value="ENSLOCG00000009645.1"/>
</dbReference>
<feature type="compositionally biased region" description="Basic and acidic residues" evidence="1">
    <location>
        <begin position="446"/>
        <end position="456"/>
    </location>
</feature>
<evidence type="ECO:0000256" key="1">
    <source>
        <dbReference type="SAM" id="MobiDB-lite"/>
    </source>
</evidence>
<feature type="domain" description="Ig-like" evidence="3">
    <location>
        <begin position="37"/>
        <end position="159"/>
    </location>
</feature>
<dbReference type="SMART" id="SM00409">
    <property type="entry name" value="IG"/>
    <property type="match status" value="1"/>
</dbReference>
<dbReference type="PROSITE" id="PS50835">
    <property type="entry name" value="IG_LIKE"/>
    <property type="match status" value="1"/>
</dbReference>
<dbReference type="InterPro" id="IPR003599">
    <property type="entry name" value="Ig_sub"/>
</dbReference>
<name>W5MTU1_LEPOC</name>
<dbReference type="Proteomes" id="UP000018468">
    <property type="component" value="Linkage group LG17"/>
</dbReference>
<dbReference type="Bgee" id="ENSLOCG00000009645">
    <property type="expression patterns" value="Expressed in ovary and 10 other cell types or tissues"/>
</dbReference>
<keyword evidence="2" id="KW-0732">Signal</keyword>
<dbReference type="InterPro" id="IPR036179">
    <property type="entry name" value="Ig-like_dom_sf"/>
</dbReference>
<organism evidence="4 5">
    <name type="scientific">Lepisosteus oculatus</name>
    <name type="common">Spotted gar</name>
    <dbReference type="NCBI Taxonomy" id="7918"/>
    <lineage>
        <taxon>Eukaryota</taxon>
        <taxon>Metazoa</taxon>
        <taxon>Chordata</taxon>
        <taxon>Craniata</taxon>
        <taxon>Vertebrata</taxon>
        <taxon>Euteleostomi</taxon>
        <taxon>Actinopterygii</taxon>
        <taxon>Neopterygii</taxon>
        <taxon>Holostei</taxon>
        <taxon>Semionotiformes</taxon>
        <taxon>Lepisosteidae</taxon>
        <taxon>Lepisosteus</taxon>
    </lineage>
</organism>
<dbReference type="PANTHER" id="PTHR15923:SF3">
    <property type="entry name" value="IMMUNOGLOBULIN-LIKE DOMAIN-CONTAINING RECEPTOR 1"/>
    <property type="match status" value="1"/>
</dbReference>
<dbReference type="OMA" id="KCCCYIR"/>